<evidence type="ECO:0000256" key="4">
    <source>
        <dbReference type="HAMAP-Rule" id="MF_03011"/>
    </source>
</evidence>
<dbReference type="GO" id="GO:0033290">
    <property type="term" value="C:eukaryotic 48S preinitiation complex"/>
    <property type="evidence" value="ECO:0007669"/>
    <property type="project" value="UniProtKB-UniRule"/>
</dbReference>
<evidence type="ECO:0000256" key="6">
    <source>
        <dbReference type="SAM" id="Phobius"/>
    </source>
</evidence>
<dbReference type="GO" id="GO:0016282">
    <property type="term" value="C:eukaryotic 43S preinitiation complex"/>
    <property type="evidence" value="ECO:0007669"/>
    <property type="project" value="UniProtKB-UniRule"/>
</dbReference>
<feature type="compositionally biased region" description="Low complexity" evidence="5">
    <location>
        <begin position="466"/>
        <end position="483"/>
    </location>
</feature>
<feature type="compositionally biased region" description="Low complexity" evidence="5">
    <location>
        <begin position="1374"/>
        <end position="1398"/>
    </location>
</feature>
<evidence type="ECO:0000256" key="5">
    <source>
        <dbReference type="SAM" id="MobiDB-lite"/>
    </source>
</evidence>
<feature type="transmembrane region" description="Helical" evidence="6">
    <location>
        <begin position="1037"/>
        <end position="1056"/>
    </location>
</feature>
<dbReference type="GO" id="GO:0001732">
    <property type="term" value="P:formation of cytoplasmic translation initiation complex"/>
    <property type="evidence" value="ECO:0007669"/>
    <property type="project" value="UniProtKB-UniRule"/>
</dbReference>
<evidence type="ECO:0000313" key="8">
    <source>
        <dbReference type="EMBL" id="CDW96017.1"/>
    </source>
</evidence>
<protein>
    <recommendedName>
        <fullName evidence="4">Eukaryotic translation initiation factor 3 subunit L</fullName>
        <shortName evidence="4">eIF3l</shortName>
    </recommendedName>
</protein>
<feature type="region of interest" description="Disordered" evidence="5">
    <location>
        <begin position="1368"/>
        <end position="1398"/>
    </location>
</feature>
<feature type="region of interest" description="Disordered" evidence="5">
    <location>
        <begin position="46"/>
        <end position="74"/>
    </location>
</feature>
<dbReference type="EMBL" id="CCFA01000502">
    <property type="protein sequence ID" value="CDW96017.1"/>
    <property type="molecule type" value="Genomic_DNA"/>
</dbReference>
<proteinExistence type="inferred from homology"/>
<reference evidence="9" key="1">
    <citation type="submission" date="2014-06" db="EMBL/GenBank/DDBJ databases">
        <authorList>
            <person name="Berkman P.J."/>
        </authorList>
    </citation>
    <scope>NUCLEOTIDE SEQUENCE [LARGE SCALE GENOMIC DNA]</scope>
</reference>
<feature type="region of interest" description="Disordered" evidence="5">
    <location>
        <begin position="768"/>
        <end position="792"/>
    </location>
</feature>
<feature type="transmembrane region" description="Helical" evidence="6">
    <location>
        <begin position="1077"/>
        <end position="1099"/>
    </location>
</feature>
<dbReference type="STRING" id="49012.A0A0F7S764"/>
<feature type="domain" description="PCI" evidence="7">
    <location>
        <begin position="1108"/>
        <end position="1302"/>
    </location>
</feature>
<feature type="compositionally biased region" description="Polar residues" evidence="5">
    <location>
        <begin position="641"/>
        <end position="651"/>
    </location>
</feature>
<feature type="compositionally biased region" description="Pro residues" evidence="5">
    <location>
        <begin position="231"/>
        <end position="243"/>
    </location>
</feature>
<keyword evidence="6" id="KW-0472">Membrane</keyword>
<dbReference type="PANTHER" id="PTHR13242">
    <property type="entry name" value="EUKARYOTIC TRANSLATION INITIATION FACTOR 3"/>
    <property type="match status" value="1"/>
</dbReference>
<organism evidence="8 9">
    <name type="scientific">Sporisorium scitamineum</name>
    <dbReference type="NCBI Taxonomy" id="49012"/>
    <lineage>
        <taxon>Eukaryota</taxon>
        <taxon>Fungi</taxon>
        <taxon>Dikarya</taxon>
        <taxon>Basidiomycota</taxon>
        <taxon>Ustilaginomycotina</taxon>
        <taxon>Ustilaginomycetes</taxon>
        <taxon>Ustilaginales</taxon>
        <taxon>Ustilaginaceae</taxon>
        <taxon>Sporisorium</taxon>
    </lineage>
</organism>
<feature type="region of interest" description="Disordered" evidence="5">
    <location>
        <begin position="442"/>
        <end position="579"/>
    </location>
</feature>
<accession>A0A0F7S764</accession>
<dbReference type="PANTHER" id="PTHR13242:SF0">
    <property type="entry name" value="EUKARYOTIC TRANSLATION INITIATION FACTOR 3 SUBUNIT L"/>
    <property type="match status" value="1"/>
</dbReference>
<sequence>MSRLSRQDYHGYTAQAYPRWSPSSPPLNRLSTAVDPRLAPRLSNAAQQDLQQTNSTPQLASSQLAPPTQAFSSSSSNADVVHAINAMSSQVTSQLSMMGTQLASLVSLTSRLIEISQINLAAAENANGRTANAASASAAANNALGGAQASPANATVDLNRSRVNGNQNASPFPSNNVATGSGNNATRSDSRQGQFYQNAAPSNNFRNAFDSAGSTLDRTFGSTLRGASPTPNSPPSLTQPPQQPQQTHDANDLLKSRLPSPVFPDDPIDLSAGVSSSSHQTPANLKRLSTAGQGANDSARKANSEASLGEWKGWLNRTWHPPPGHQSRNIKYRTMQQARRAHRDQTKRSMATLGRLPLKEFLEIRPEQYLSVRKTGRKLYQEWLLQEVRLAKQPEDRVKAAINRLENDHPELGDCEDHWKAKQLLQQIIDNAIDEANLHRKKEARASNAHQEPGESTPRNTDGNKSASMMGMSASSSSSSALADADRSLRSGDTSISLARKGNNATGTLGAGANKNAKGVQRRKADQAELDDTPSRFRQAPSQRNSMLGPGGSDDPTGSSLQAQQGSLSSSGLEAAHSSGRGAILPDYSGGYNNDSSTIASATSSDALQASRQHASHGQHMQPPQHAQHHNPHQPTHAQDQTHNAWASQTAAPGPSLFGQSNYTTTATQPTLSHHQPYGHHSNHHHNSNYLSSDPGQTGLSASSSGLLDDQRHQSHLSPMVNGGSVRMHQPHQQQHHAQQPQPQQHHQQPQSTFFDNRGYHHAWSSASTLTHTQTPWSPTHLSREEFGDEEELGDDVDLVVNDYSAPFAGEAGAEVDEAQAAALAAAHAQAQQQAQAAALAAVPDQIRKYIVLFNQAVQNNNVQDISNAYEGTWNRLTDKFYARSEWPEAETIAPLVNDDQKFLTLYRELWYRHVYSRLSPDGEDRFHSYDNYCDFFNFVLNSDGPVQLELPAQWLWDIIDEFIYQFQSFSQWRNRVSNKSDDEIALLQDGGVWSSYSVLNVLYSLIQKSCITEQLVAASKGEDPDEVAGEFGSKPLYRMLGYFSIIGLLRVHVLLGDYTLALKMLDHIELNKKSGLINRVTACHVTAYYYVGFAYLMLRRYPDCIKSFTHILVFIMRLRQYHTRSYQYDQINKTADRMYALLSMACALCPTRLDENIQTQMREKYGEQFNKMTKPGAEGVAAFEELFLYACPKFITGNSPPYHDEDALAEYKDKTVFPDPTQHQLRVFLADVKTQLSNSNVRSFLRLYTTLGTDKLASFLEIDEEELVEMMMVMKNSTRSLKWSSGSLLEGEVVNTSDLDFVIDTNMVHIAESRVGRRYGDWFLRNGTRMHDVLSNIQSKPLPIVSKQAQDEAAAAAAVAAAGEGKDGKKKSAWAGGAKAGGSSFSRSAGARAKTGAPAAAGGAALAGVWGAGKGQPSVAA</sequence>
<feature type="compositionally biased region" description="Polar residues" evidence="5">
    <location>
        <begin position="768"/>
        <end position="781"/>
    </location>
</feature>
<dbReference type="Pfam" id="PF10255">
    <property type="entry name" value="Paf67"/>
    <property type="match status" value="1"/>
</dbReference>
<comment type="similarity">
    <text evidence="4">Belongs to the eIF-3 subunit L family.</text>
</comment>
<feature type="region of interest" description="Disordered" evidence="5">
    <location>
        <begin position="596"/>
        <end position="756"/>
    </location>
</feature>
<evidence type="ECO:0000256" key="2">
    <source>
        <dbReference type="ARBA" id="ARBA00022540"/>
    </source>
</evidence>
<feature type="compositionally biased region" description="Polar residues" evidence="5">
    <location>
        <begin position="658"/>
        <end position="672"/>
    </location>
</feature>
<feature type="compositionally biased region" description="Low complexity" evidence="5">
    <location>
        <begin position="688"/>
        <end position="708"/>
    </location>
</feature>
<evidence type="ECO:0000259" key="7">
    <source>
        <dbReference type="PROSITE" id="PS50250"/>
    </source>
</evidence>
<feature type="compositionally biased region" description="Basic residues" evidence="5">
    <location>
        <begin position="677"/>
        <end position="687"/>
    </location>
</feature>
<gene>
    <name evidence="8" type="primary">SSCI09680.1</name>
</gene>
<dbReference type="InterPro" id="IPR000717">
    <property type="entry name" value="PCI_dom"/>
</dbReference>
<keyword evidence="2 4" id="KW-0396">Initiation factor</keyword>
<feature type="compositionally biased region" description="Low complexity" evidence="5">
    <location>
        <begin position="501"/>
        <end position="519"/>
    </location>
</feature>
<keyword evidence="9" id="KW-1185">Reference proteome</keyword>
<feature type="compositionally biased region" description="Polar residues" evidence="5">
    <location>
        <begin position="162"/>
        <end position="222"/>
    </location>
</feature>
<comment type="subunit">
    <text evidence="4">Component of the eukaryotic translation initiation factor 3 (eIF-3) complex.</text>
</comment>
<dbReference type="GO" id="GO:0003743">
    <property type="term" value="F:translation initiation factor activity"/>
    <property type="evidence" value="ECO:0007669"/>
    <property type="project" value="UniProtKB-UniRule"/>
</dbReference>
<comment type="subcellular location">
    <subcellularLocation>
        <location evidence="4">Cytoplasm</location>
    </subcellularLocation>
</comment>
<evidence type="ECO:0000256" key="3">
    <source>
        <dbReference type="ARBA" id="ARBA00022917"/>
    </source>
</evidence>
<keyword evidence="6" id="KW-0812">Transmembrane</keyword>
<name>A0A0F7S764_9BASI</name>
<feature type="compositionally biased region" description="Polar residues" evidence="5">
    <location>
        <begin position="326"/>
        <end position="337"/>
    </location>
</feature>
<feature type="region of interest" description="Disordered" evidence="5">
    <location>
        <begin position="162"/>
        <end position="347"/>
    </location>
</feature>
<dbReference type="HAMAP" id="MF_03011">
    <property type="entry name" value="eIF3l"/>
    <property type="match status" value="1"/>
</dbReference>
<keyword evidence="1 4" id="KW-0963">Cytoplasm</keyword>
<keyword evidence="3 4" id="KW-0648">Protein biosynthesis</keyword>
<feature type="compositionally biased region" description="Low complexity" evidence="5">
    <location>
        <begin position="596"/>
        <end position="607"/>
    </location>
</feature>
<keyword evidence="6" id="KW-1133">Transmembrane helix</keyword>
<dbReference type="PROSITE" id="PS50250">
    <property type="entry name" value="PCI"/>
    <property type="match status" value="1"/>
</dbReference>
<comment type="function">
    <text evidence="4">Component of the eukaryotic translation initiation factor 3 (eIF-3) complex, which is involved in protein synthesis of a specialized repertoire of mRNAs and, together with other initiation factors, stimulates binding of mRNA and methionyl-tRNAi to the 40S ribosome. The eIF-3 complex specifically targets and initiates translation of a subset of mRNAs involved in cell proliferation.</text>
</comment>
<dbReference type="GO" id="GO:0005852">
    <property type="term" value="C:eukaryotic translation initiation factor 3 complex"/>
    <property type="evidence" value="ECO:0007669"/>
    <property type="project" value="UniProtKB-UniRule"/>
</dbReference>
<feature type="compositionally biased region" description="Polar residues" evidence="5">
    <location>
        <begin position="273"/>
        <end position="283"/>
    </location>
</feature>
<feature type="compositionally biased region" description="Low complexity" evidence="5">
    <location>
        <begin position="731"/>
        <end position="751"/>
    </location>
</feature>
<dbReference type="Proteomes" id="UP000242770">
    <property type="component" value="Unassembled WGS sequence"/>
</dbReference>
<feature type="compositionally biased region" description="Low complexity" evidence="5">
    <location>
        <begin position="553"/>
        <end position="579"/>
    </location>
</feature>
<evidence type="ECO:0000256" key="1">
    <source>
        <dbReference type="ARBA" id="ARBA00022490"/>
    </source>
</evidence>
<evidence type="ECO:0000313" key="9">
    <source>
        <dbReference type="Proteomes" id="UP000242770"/>
    </source>
</evidence>
<dbReference type="InterPro" id="IPR019382">
    <property type="entry name" value="eIF3l"/>
</dbReference>